<dbReference type="RefSeq" id="WP_265269537.1">
    <property type="nucleotide sequence ID" value="NZ_JANFAV010000011.1"/>
</dbReference>
<comment type="caution">
    <text evidence="1">The sequence shown here is derived from an EMBL/GenBank/DDBJ whole genome shotgun (WGS) entry which is preliminary data.</text>
</comment>
<organism evidence="1 2">
    <name type="scientific">Sphingomonas lycopersici</name>
    <dbReference type="NCBI Taxonomy" id="2951807"/>
    <lineage>
        <taxon>Bacteria</taxon>
        <taxon>Pseudomonadati</taxon>
        <taxon>Pseudomonadota</taxon>
        <taxon>Alphaproteobacteria</taxon>
        <taxon>Sphingomonadales</taxon>
        <taxon>Sphingomonadaceae</taxon>
        <taxon>Sphingomonas</taxon>
    </lineage>
</organism>
<dbReference type="AlphaFoldDB" id="A0AA41Z8W7"/>
<evidence type="ECO:0000313" key="2">
    <source>
        <dbReference type="Proteomes" id="UP001165565"/>
    </source>
</evidence>
<proteinExistence type="predicted"/>
<dbReference type="EMBL" id="JANFAV010000011">
    <property type="protein sequence ID" value="MCW6536145.1"/>
    <property type="molecule type" value="Genomic_DNA"/>
</dbReference>
<gene>
    <name evidence="1" type="ORF">NEE01_15295</name>
</gene>
<sequence length="187" mass="20168">MRLSAILSFFATAIAIDAQARAQELQCLAPFPKLLSDEAFARYSVKMPSRPSSAHVSDVQIGEAHLYRTVIRRAVKSGPDFAGHYKIVRIGCGAATVCVAIADTLSGKVYFPPEIKATSALLVDTGSANVNTLNYRPNSSLLIVIGLPNEDSSRAGASHYIWRSGKLHLVHYIPAAKLCSLPPSTRF</sequence>
<accession>A0AA41Z8W7</accession>
<evidence type="ECO:0000313" key="1">
    <source>
        <dbReference type="EMBL" id="MCW6536145.1"/>
    </source>
</evidence>
<dbReference type="Proteomes" id="UP001165565">
    <property type="component" value="Unassembled WGS sequence"/>
</dbReference>
<name>A0AA41Z8W7_9SPHN</name>
<reference evidence="1" key="1">
    <citation type="submission" date="2022-06" db="EMBL/GenBank/DDBJ databases">
        <title>Sphingomonas sp. nov. isolated from rhizosphere soil of tomato.</title>
        <authorList>
            <person name="Dong H."/>
            <person name="Gao R."/>
        </authorList>
    </citation>
    <scope>NUCLEOTIDE SEQUENCE</scope>
    <source>
        <strain evidence="1">MMSM24</strain>
    </source>
</reference>
<protein>
    <submittedName>
        <fullName evidence="1">Uncharacterized protein</fullName>
    </submittedName>
</protein>
<keyword evidence="2" id="KW-1185">Reference proteome</keyword>